<dbReference type="PANTHER" id="PTHR43245">
    <property type="entry name" value="BIFUNCTIONAL POLYMYXIN RESISTANCE PROTEIN ARNA"/>
    <property type="match status" value="1"/>
</dbReference>
<dbReference type="RefSeq" id="WP_044425571.1">
    <property type="nucleotide sequence ID" value="NZ_BJYZ01000002.1"/>
</dbReference>
<keyword evidence="3" id="KW-1185">Reference proteome</keyword>
<protein>
    <recommendedName>
        <fullName evidence="1">NAD-dependent epimerase/dehydratase domain-containing protein</fullName>
    </recommendedName>
</protein>
<name>A0A512DJB0_9PROT</name>
<comment type="caution">
    <text evidence="2">The sequence shown here is derived from an EMBL/GenBank/DDBJ whole genome shotgun (WGS) entry which is preliminary data.</text>
</comment>
<dbReference type="PANTHER" id="PTHR43245:SF13">
    <property type="entry name" value="UDP-D-APIOSE_UDP-D-XYLOSE SYNTHASE 2"/>
    <property type="match status" value="1"/>
</dbReference>
<evidence type="ECO:0000313" key="2">
    <source>
        <dbReference type="EMBL" id="GEO36280.1"/>
    </source>
</evidence>
<dbReference type="AlphaFoldDB" id="A0A512DJB0"/>
<evidence type="ECO:0000313" key="3">
    <source>
        <dbReference type="Proteomes" id="UP000321523"/>
    </source>
</evidence>
<dbReference type="InterPro" id="IPR036291">
    <property type="entry name" value="NAD(P)-bd_dom_sf"/>
</dbReference>
<dbReference type="Gene3D" id="3.40.50.720">
    <property type="entry name" value="NAD(P)-binding Rossmann-like Domain"/>
    <property type="match status" value="1"/>
</dbReference>
<dbReference type="InterPro" id="IPR050177">
    <property type="entry name" value="Lipid_A_modif_metabolic_enz"/>
</dbReference>
<proteinExistence type="predicted"/>
<dbReference type="Pfam" id="PF01370">
    <property type="entry name" value="Epimerase"/>
    <property type="match status" value="1"/>
</dbReference>
<reference evidence="2 3" key="1">
    <citation type="submission" date="2019-07" db="EMBL/GenBank/DDBJ databases">
        <title>Whole genome shotgun sequence of Skermanella aerolata NBRC 106429.</title>
        <authorList>
            <person name="Hosoyama A."/>
            <person name="Uohara A."/>
            <person name="Ohji S."/>
            <person name="Ichikawa N."/>
        </authorList>
    </citation>
    <scope>NUCLEOTIDE SEQUENCE [LARGE SCALE GENOMIC DNA]</scope>
    <source>
        <strain evidence="2 3">NBRC 106429</strain>
    </source>
</reference>
<organism evidence="2 3">
    <name type="scientific">Skermanella aerolata</name>
    <dbReference type="NCBI Taxonomy" id="393310"/>
    <lineage>
        <taxon>Bacteria</taxon>
        <taxon>Pseudomonadati</taxon>
        <taxon>Pseudomonadota</taxon>
        <taxon>Alphaproteobacteria</taxon>
        <taxon>Rhodospirillales</taxon>
        <taxon>Azospirillaceae</taxon>
        <taxon>Skermanella</taxon>
    </lineage>
</organism>
<dbReference type="InterPro" id="IPR001509">
    <property type="entry name" value="Epimerase_deHydtase"/>
</dbReference>
<dbReference type="Proteomes" id="UP000321523">
    <property type="component" value="Unassembled WGS sequence"/>
</dbReference>
<feature type="domain" description="NAD-dependent epimerase/dehydratase" evidence="1">
    <location>
        <begin position="61"/>
        <end position="201"/>
    </location>
</feature>
<evidence type="ECO:0000259" key="1">
    <source>
        <dbReference type="Pfam" id="PF01370"/>
    </source>
</evidence>
<dbReference type="OrthoDB" id="9814124at2"/>
<sequence>MADATLIVGRNSLLARAFRDHGGVADCRFVGHDELDRPDLLNGVGRIVNFAFHPDLRNGPYRADLDIDLRLGRAAAELGLRYVMISTRKVYAPDHAFGASEMSPLGPVDAYGRNKLTIERLLSNLLGDRLTVLRIGNVVGYDRQSSRPSFMSMVLGRLAEEGRVVLDVSPFVQRDFLPIEQVAAAIRSVLNHDFAGVFNIGSGASVEVGRLALWVIEGFGRGELVISSPRVHDEFVLDVRKLRAATDWYWPAGALPEYCRSLGRRLNKAETAGGH</sequence>
<dbReference type="EMBL" id="BJYZ01000002">
    <property type="protein sequence ID" value="GEO36280.1"/>
    <property type="molecule type" value="Genomic_DNA"/>
</dbReference>
<gene>
    <name evidence="2" type="ORF">SAE02_04280</name>
</gene>
<accession>A0A512DJB0</accession>
<dbReference type="SUPFAM" id="SSF51735">
    <property type="entry name" value="NAD(P)-binding Rossmann-fold domains"/>
    <property type="match status" value="1"/>
</dbReference>